<protein>
    <recommendedName>
        <fullName evidence="2">Thiamine-binding protein domain-containing protein</fullName>
    </recommendedName>
</protein>
<evidence type="ECO:0000259" key="2">
    <source>
        <dbReference type="Pfam" id="PF01910"/>
    </source>
</evidence>
<comment type="caution">
    <text evidence="3">The sequence shown here is derived from an EMBL/GenBank/DDBJ whole genome shotgun (WGS) entry which is preliminary data.</text>
</comment>
<dbReference type="STRING" id="268505.A0A2A9PC64"/>
<feature type="domain" description="Thiamine-binding protein" evidence="2">
    <location>
        <begin position="14"/>
        <end position="105"/>
    </location>
</feature>
<name>A0A2A9PC64_OPHUN</name>
<dbReference type="GO" id="GO:0005829">
    <property type="term" value="C:cytosol"/>
    <property type="evidence" value="ECO:0007669"/>
    <property type="project" value="TreeGrafter"/>
</dbReference>
<dbReference type="PANTHER" id="PTHR33777:SF1">
    <property type="entry name" value="UPF0045 PROTEIN ECM15"/>
    <property type="match status" value="1"/>
</dbReference>
<evidence type="ECO:0000313" key="4">
    <source>
        <dbReference type="Proteomes" id="UP000037136"/>
    </source>
</evidence>
<reference evidence="3 4" key="1">
    <citation type="journal article" date="2015" name="BMC Genomics">
        <title>Gene expression during zombie ant biting behavior reflects the complexity underlying fungal parasitic behavioral manipulation.</title>
        <authorList>
            <person name="de Bekker C."/>
            <person name="Ohm R.A."/>
            <person name="Loreto R.G."/>
            <person name="Sebastian A."/>
            <person name="Albert I."/>
            <person name="Merrow M."/>
            <person name="Brachmann A."/>
            <person name="Hughes D.P."/>
        </authorList>
    </citation>
    <scope>NUCLEOTIDE SEQUENCE [LARGE SCALE GENOMIC DNA]</scope>
    <source>
        <strain evidence="3 4">SC16a</strain>
    </source>
</reference>
<dbReference type="InterPro" id="IPR029756">
    <property type="entry name" value="MTH1187/YkoF-like"/>
</dbReference>
<dbReference type="OrthoDB" id="5587367at2759"/>
<dbReference type="SUPFAM" id="SSF89957">
    <property type="entry name" value="MTH1187/YkoF-like"/>
    <property type="match status" value="1"/>
</dbReference>
<accession>A0A2A9PC64</accession>
<evidence type="ECO:0000313" key="3">
    <source>
        <dbReference type="EMBL" id="PFH58804.1"/>
    </source>
</evidence>
<dbReference type="EMBL" id="LAZP02000254">
    <property type="protein sequence ID" value="PFH58804.1"/>
    <property type="molecule type" value="Genomic_DNA"/>
</dbReference>
<dbReference type="Pfam" id="PF01910">
    <property type="entry name" value="Thiamine_BP"/>
    <property type="match status" value="1"/>
</dbReference>
<comment type="similarity">
    <text evidence="1">Belongs to the UPF0045 family.</text>
</comment>
<keyword evidence="4" id="KW-1185">Reference proteome</keyword>
<reference evidence="3 4" key="2">
    <citation type="journal article" date="2017" name="Sci. Rep.">
        <title>Ant-infecting Ophiocordyceps genomes reveal a high diversity of potential behavioral manipulation genes and a possible major role for enterotoxins.</title>
        <authorList>
            <person name="de Bekker C."/>
            <person name="Ohm R.A."/>
            <person name="Evans H.C."/>
            <person name="Brachmann A."/>
            <person name="Hughes D.P."/>
        </authorList>
    </citation>
    <scope>NUCLEOTIDE SEQUENCE [LARGE SCALE GENOMIC DNA]</scope>
    <source>
        <strain evidence="3 4">SC16a</strain>
    </source>
</reference>
<dbReference type="InterPro" id="IPR051614">
    <property type="entry name" value="UPF0045_domain"/>
</dbReference>
<dbReference type="PANTHER" id="PTHR33777">
    <property type="entry name" value="UPF0045 PROTEIN ECM15"/>
    <property type="match status" value="1"/>
</dbReference>
<organism evidence="3 4">
    <name type="scientific">Ophiocordyceps unilateralis</name>
    <name type="common">Zombie-ant fungus</name>
    <name type="synonym">Torrubia unilateralis</name>
    <dbReference type="NCBI Taxonomy" id="268505"/>
    <lineage>
        <taxon>Eukaryota</taxon>
        <taxon>Fungi</taxon>
        <taxon>Dikarya</taxon>
        <taxon>Ascomycota</taxon>
        <taxon>Pezizomycotina</taxon>
        <taxon>Sordariomycetes</taxon>
        <taxon>Hypocreomycetidae</taxon>
        <taxon>Hypocreales</taxon>
        <taxon>Ophiocordycipitaceae</taxon>
        <taxon>Ophiocordyceps</taxon>
    </lineage>
</organism>
<proteinExistence type="inferred from homology"/>
<dbReference type="Gene3D" id="3.30.70.930">
    <property type="match status" value="1"/>
</dbReference>
<sequence length="116" mass="12355">MDYAAIPLPARCYADFCLLPVGTGTASVAAEVAAVQQLLKASGLQYSMHAAGTTVEGSWDAVMTVIGKAHSLVHGRGVARIQSSMRVGTRTDKQQTAEEKVQRVEQLLLAKEGQQK</sequence>
<dbReference type="InterPro" id="IPR002767">
    <property type="entry name" value="Thiamine_BP"/>
</dbReference>
<dbReference type="NCBIfam" id="TIGR00106">
    <property type="entry name" value="MTH1187 family thiamine-binding protein"/>
    <property type="match status" value="1"/>
</dbReference>
<dbReference type="AlphaFoldDB" id="A0A2A9PC64"/>
<gene>
    <name evidence="3" type="ORF">XA68_13196</name>
</gene>
<dbReference type="Proteomes" id="UP000037136">
    <property type="component" value="Unassembled WGS sequence"/>
</dbReference>
<evidence type="ECO:0000256" key="1">
    <source>
        <dbReference type="ARBA" id="ARBA00010272"/>
    </source>
</evidence>